<dbReference type="GO" id="GO:0008270">
    <property type="term" value="F:zinc ion binding"/>
    <property type="evidence" value="ECO:0007669"/>
    <property type="project" value="UniProtKB-KW"/>
</dbReference>
<dbReference type="GO" id="GO:0005634">
    <property type="term" value="C:nucleus"/>
    <property type="evidence" value="ECO:0007669"/>
    <property type="project" value="TreeGrafter"/>
</dbReference>
<reference evidence="7 8" key="1">
    <citation type="submission" date="2020-10" db="EMBL/GenBank/DDBJ databases">
        <title>The Coptis chinensis genome and diversification of protoberbering-type alkaloids.</title>
        <authorList>
            <person name="Wang B."/>
            <person name="Shu S."/>
            <person name="Song C."/>
            <person name="Liu Y."/>
        </authorList>
    </citation>
    <scope>NUCLEOTIDE SEQUENCE [LARGE SCALE GENOMIC DNA]</scope>
    <source>
        <strain evidence="7">HL-2020</strain>
        <tissue evidence="7">Leaf</tissue>
    </source>
</reference>
<evidence type="ECO:0000313" key="7">
    <source>
        <dbReference type="EMBL" id="KAF9606407.1"/>
    </source>
</evidence>
<evidence type="ECO:0000256" key="4">
    <source>
        <dbReference type="ARBA" id="ARBA00022833"/>
    </source>
</evidence>
<protein>
    <recommendedName>
        <fullName evidence="6">YABBY protein C-terminal domain-containing protein</fullName>
    </recommendedName>
</protein>
<proteinExistence type="inferred from homology"/>
<dbReference type="PANTHER" id="PTHR31675">
    <property type="entry name" value="PROTEIN YABBY 6-RELATED"/>
    <property type="match status" value="1"/>
</dbReference>
<feature type="domain" description="YABBY protein C-terminal" evidence="6">
    <location>
        <begin position="31"/>
        <end position="92"/>
    </location>
</feature>
<evidence type="ECO:0000259" key="6">
    <source>
        <dbReference type="Pfam" id="PF04690"/>
    </source>
</evidence>
<feature type="region of interest" description="Disordered" evidence="5">
    <location>
        <begin position="21"/>
        <end position="49"/>
    </location>
</feature>
<dbReference type="InterPro" id="IPR056775">
    <property type="entry name" value="YABBY_C"/>
</dbReference>
<dbReference type="SUPFAM" id="SSF47095">
    <property type="entry name" value="HMG-box"/>
    <property type="match status" value="1"/>
</dbReference>
<name>A0A835HXX4_9MAGN</name>
<dbReference type="Proteomes" id="UP000631114">
    <property type="component" value="Unassembled WGS sequence"/>
</dbReference>
<evidence type="ECO:0000313" key="8">
    <source>
        <dbReference type="Proteomes" id="UP000631114"/>
    </source>
</evidence>
<dbReference type="OrthoDB" id="667577at2759"/>
<evidence type="ECO:0000256" key="3">
    <source>
        <dbReference type="ARBA" id="ARBA00022771"/>
    </source>
</evidence>
<dbReference type="AlphaFoldDB" id="A0A835HXX4"/>
<feature type="non-terminal residue" evidence="7">
    <location>
        <position position="105"/>
    </location>
</feature>
<keyword evidence="2" id="KW-0479">Metal-binding</keyword>
<dbReference type="Gene3D" id="1.10.30.10">
    <property type="entry name" value="High mobility group box domain"/>
    <property type="match status" value="1"/>
</dbReference>
<evidence type="ECO:0000256" key="1">
    <source>
        <dbReference type="ARBA" id="ARBA00010325"/>
    </source>
</evidence>
<accession>A0A835HXX4</accession>
<dbReference type="CDD" id="cd00084">
    <property type="entry name" value="HMG-box_SF"/>
    <property type="match status" value="1"/>
</dbReference>
<comment type="caution">
    <text evidence="7">The sequence shown here is derived from an EMBL/GenBank/DDBJ whole genome shotgun (WGS) entry which is preliminary data.</text>
</comment>
<keyword evidence="8" id="KW-1185">Reference proteome</keyword>
<evidence type="ECO:0000256" key="5">
    <source>
        <dbReference type="SAM" id="MobiDB-lite"/>
    </source>
</evidence>
<dbReference type="Pfam" id="PF04690">
    <property type="entry name" value="YABBY"/>
    <property type="match status" value="1"/>
</dbReference>
<evidence type="ECO:0000256" key="2">
    <source>
        <dbReference type="ARBA" id="ARBA00022723"/>
    </source>
</evidence>
<dbReference type="InterPro" id="IPR006780">
    <property type="entry name" value="YABBY"/>
</dbReference>
<dbReference type="EMBL" id="JADFTS010000005">
    <property type="protein sequence ID" value="KAF9606407.1"/>
    <property type="molecule type" value="Genomic_DNA"/>
</dbReference>
<feature type="compositionally biased region" description="Polar residues" evidence="5">
    <location>
        <begin position="27"/>
        <end position="39"/>
    </location>
</feature>
<comment type="similarity">
    <text evidence="1">Belongs to the YABBY family.</text>
</comment>
<sequence length="105" mass="12026">MAAALQSFSWQELQRQSFPVLDHRIDQPSSTAKEASITSRPPGKRPRVPSAYNQFIKEEIQRIKANNPDISHRQAFSVAAKNWEHFPHIQFGLMLEANNKAEINE</sequence>
<keyword evidence="4" id="KW-0862">Zinc</keyword>
<gene>
    <name evidence="7" type="ORF">IFM89_025096</name>
</gene>
<keyword evidence="3" id="KW-0863">Zinc-finger</keyword>
<organism evidence="7 8">
    <name type="scientific">Coptis chinensis</name>
    <dbReference type="NCBI Taxonomy" id="261450"/>
    <lineage>
        <taxon>Eukaryota</taxon>
        <taxon>Viridiplantae</taxon>
        <taxon>Streptophyta</taxon>
        <taxon>Embryophyta</taxon>
        <taxon>Tracheophyta</taxon>
        <taxon>Spermatophyta</taxon>
        <taxon>Magnoliopsida</taxon>
        <taxon>Ranunculales</taxon>
        <taxon>Ranunculaceae</taxon>
        <taxon>Coptidoideae</taxon>
        <taxon>Coptis</taxon>
    </lineage>
</organism>
<dbReference type="PANTHER" id="PTHR31675:SF6">
    <property type="entry name" value="AXIAL REGULATOR YABBY 5"/>
    <property type="match status" value="1"/>
</dbReference>
<dbReference type="GO" id="GO:0045165">
    <property type="term" value="P:cell fate commitment"/>
    <property type="evidence" value="ECO:0007669"/>
    <property type="project" value="TreeGrafter"/>
</dbReference>
<dbReference type="InterPro" id="IPR036910">
    <property type="entry name" value="HMG_box_dom_sf"/>
</dbReference>